<evidence type="ECO:0000313" key="3">
    <source>
        <dbReference type="Proteomes" id="UP001595989"/>
    </source>
</evidence>
<reference evidence="3" key="1">
    <citation type="journal article" date="2019" name="Int. J. Syst. Evol. Microbiol.">
        <title>The Global Catalogue of Microorganisms (GCM) 10K type strain sequencing project: providing services to taxonomists for standard genome sequencing and annotation.</title>
        <authorList>
            <consortium name="The Broad Institute Genomics Platform"/>
            <consortium name="The Broad Institute Genome Sequencing Center for Infectious Disease"/>
            <person name="Wu L."/>
            <person name="Ma J."/>
        </authorList>
    </citation>
    <scope>NUCLEOTIDE SEQUENCE [LARGE SCALE GENOMIC DNA]</scope>
    <source>
        <strain evidence="3">CGMCC 4.7426</strain>
    </source>
</reference>
<gene>
    <name evidence="2" type="ORF">ACFO3D_17250</name>
</gene>
<dbReference type="RefSeq" id="WP_390299024.1">
    <property type="nucleotide sequence ID" value="NZ_JBHSFU010000014.1"/>
</dbReference>
<protein>
    <submittedName>
        <fullName evidence="2">Glutaredoxin family protein</fullName>
    </submittedName>
</protein>
<dbReference type="Pfam" id="PF00462">
    <property type="entry name" value="Glutaredoxin"/>
    <property type="match status" value="1"/>
</dbReference>
<dbReference type="SUPFAM" id="SSF52833">
    <property type="entry name" value="Thioredoxin-like"/>
    <property type="match status" value="1"/>
</dbReference>
<dbReference type="EMBL" id="JBHSFU010000014">
    <property type="protein sequence ID" value="MFC4559911.1"/>
    <property type="molecule type" value="Genomic_DNA"/>
</dbReference>
<keyword evidence="3" id="KW-1185">Reference proteome</keyword>
<accession>A0ABV9DNY5</accession>
<dbReference type="InterPro" id="IPR036249">
    <property type="entry name" value="Thioredoxin-like_sf"/>
</dbReference>
<dbReference type="InterPro" id="IPR002109">
    <property type="entry name" value="Glutaredoxin"/>
</dbReference>
<evidence type="ECO:0000259" key="1">
    <source>
        <dbReference type="Pfam" id="PF00462"/>
    </source>
</evidence>
<sequence>MSNKNVVVYISANCAHCDKLINDLDLFGINYETKNVTEYPEYMKELQARGVYGTPATLIEEKDEIISGLQTSKIKHMLGLTNIYRSYHQSLS</sequence>
<name>A0ABV9DNY5_9BACI</name>
<evidence type="ECO:0000313" key="2">
    <source>
        <dbReference type="EMBL" id="MFC4559911.1"/>
    </source>
</evidence>
<comment type="caution">
    <text evidence="2">The sequence shown here is derived from an EMBL/GenBank/DDBJ whole genome shotgun (WGS) entry which is preliminary data.</text>
</comment>
<proteinExistence type="predicted"/>
<organism evidence="2 3">
    <name type="scientific">Virgibacillus kekensis</name>
    <dbReference type="NCBI Taxonomy" id="202261"/>
    <lineage>
        <taxon>Bacteria</taxon>
        <taxon>Bacillati</taxon>
        <taxon>Bacillota</taxon>
        <taxon>Bacilli</taxon>
        <taxon>Bacillales</taxon>
        <taxon>Bacillaceae</taxon>
        <taxon>Virgibacillus</taxon>
    </lineage>
</organism>
<dbReference type="PROSITE" id="PS51354">
    <property type="entry name" value="GLUTAREDOXIN_2"/>
    <property type="match status" value="1"/>
</dbReference>
<dbReference type="Proteomes" id="UP001595989">
    <property type="component" value="Unassembled WGS sequence"/>
</dbReference>
<dbReference type="Gene3D" id="3.40.30.10">
    <property type="entry name" value="Glutaredoxin"/>
    <property type="match status" value="1"/>
</dbReference>
<feature type="domain" description="Glutaredoxin" evidence="1">
    <location>
        <begin position="6"/>
        <end position="59"/>
    </location>
</feature>
<dbReference type="CDD" id="cd02976">
    <property type="entry name" value="NrdH"/>
    <property type="match status" value="1"/>
</dbReference>